<dbReference type="OrthoDB" id="1696305at2759"/>
<sequence>MIKSSLFAARSVALCPIQAWFSLRPYTREQRALKTTQKQQQRLKIIRERQSAIPIVIQGQFSGTSSSSTDASYVTPVAADFENVPSNVPPPEASQDDTLLDHKELQRLYSLSDADRVNAHCAGCGAQLHCAQPGAPGYLSGPEIQALKNAHFGDRPGRSFKSKLTKLCVRCQLTRQHDMTFQESMSGEKYDELIITELMSQKKAVVLIVADMLNLPHCIVPLKLDQHESLRYILVGSKVDQLPIDGPKFYSRWQKALLNAFIERTSLNEEHVVHVSLVSALTGYGMNRLLDFLLSSKFSAMLCNPSVVRLTVRTNYGICLESTVLCAAKLIQENQNHKRHN</sequence>
<evidence type="ECO:0000313" key="2">
    <source>
        <dbReference type="Proteomes" id="UP000281553"/>
    </source>
</evidence>
<dbReference type="InterPro" id="IPR052807">
    <property type="entry name" value="Mito_transl_resp_regulator"/>
</dbReference>
<organism evidence="1 2">
    <name type="scientific">Dibothriocephalus latus</name>
    <name type="common">Fish tapeworm</name>
    <name type="synonym">Diphyllobothrium latum</name>
    <dbReference type="NCBI Taxonomy" id="60516"/>
    <lineage>
        <taxon>Eukaryota</taxon>
        <taxon>Metazoa</taxon>
        <taxon>Spiralia</taxon>
        <taxon>Lophotrochozoa</taxon>
        <taxon>Platyhelminthes</taxon>
        <taxon>Cestoda</taxon>
        <taxon>Eucestoda</taxon>
        <taxon>Diphyllobothriidea</taxon>
        <taxon>Diphyllobothriidae</taxon>
        <taxon>Dibothriocephalus</taxon>
    </lineage>
</organism>
<accession>A0A3P7LCA1</accession>
<dbReference type="PANTHER" id="PTHR46406:SF1">
    <property type="entry name" value="NITRIC OXIDE-ASSOCIATED PROTEIN 1"/>
    <property type="match status" value="1"/>
</dbReference>
<dbReference type="Gene3D" id="3.40.50.300">
    <property type="entry name" value="P-loop containing nucleotide triphosphate hydrolases"/>
    <property type="match status" value="1"/>
</dbReference>
<gene>
    <name evidence="1" type="ORF">DILT_LOCUS10516</name>
</gene>
<dbReference type="SUPFAM" id="SSF52540">
    <property type="entry name" value="P-loop containing nucleoside triphosphate hydrolases"/>
    <property type="match status" value="1"/>
</dbReference>
<dbReference type="Proteomes" id="UP000281553">
    <property type="component" value="Unassembled WGS sequence"/>
</dbReference>
<dbReference type="EMBL" id="UYRU01060040">
    <property type="protein sequence ID" value="VDN14685.1"/>
    <property type="molecule type" value="Genomic_DNA"/>
</dbReference>
<name>A0A3P7LCA1_DIBLA</name>
<keyword evidence="2" id="KW-1185">Reference proteome</keyword>
<dbReference type="InterPro" id="IPR027417">
    <property type="entry name" value="P-loop_NTPase"/>
</dbReference>
<dbReference type="PANTHER" id="PTHR46406">
    <property type="entry name" value="NITRIC OXIDE-ASSOCIATED PROTEIN 1"/>
    <property type="match status" value="1"/>
</dbReference>
<reference evidence="1 2" key="1">
    <citation type="submission" date="2018-11" db="EMBL/GenBank/DDBJ databases">
        <authorList>
            <consortium name="Pathogen Informatics"/>
        </authorList>
    </citation>
    <scope>NUCLEOTIDE SEQUENCE [LARGE SCALE GENOMIC DNA]</scope>
</reference>
<evidence type="ECO:0000313" key="1">
    <source>
        <dbReference type="EMBL" id="VDN14685.1"/>
    </source>
</evidence>
<protein>
    <recommendedName>
        <fullName evidence="3">G domain-containing protein</fullName>
    </recommendedName>
</protein>
<evidence type="ECO:0008006" key="3">
    <source>
        <dbReference type="Google" id="ProtNLM"/>
    </source>
</evidence>
<proteinExistence type="predicted"/>
<dbReference type="AlphaFoldDB" id="A0A3P7LCA1"/>